<sequence>MQSLANSLPELTSAWMALQTHAQLRPIRDDADFARMQAYANLLADSVGDDEEHPLYSLFEIVMELIERWEAVHVTIPTAPPREVLRFLLEANGLKQKDLAEIASQTLVSDILAGRREISKRLAKSLAARFHVDIGAFI</sequence>
<keyword evidence="3" id="KW-1185">Reference proteome</keyword>
<dbReference type="AlphaFoldDB" id="A0A1I4KEU0"/>
<feature type="domain" description="HTH cro/C1-type" evidence="1">
    <location>
        <begin position="85"/>
        <end position="137"/>
    </location>
</feature>
<dbReference type="PANTHER" id="PTHR40455">
    <property type="entry name" value="ANTITOXIN HIGA"/>
    <property type="match status" value="1"/>
</dbReference>
<dbReference type="CDD" id="cd00093">
    <property type="entry name" value="HTH_XRE"/>
    <property type="match status" value="1"/>
</dbReference>
<dbReference type="SMART" id="SM00530">
    <property type="entry name" value="HTH_XRE"/>
    <property type="match status" value="1"/>
</dbReference>
<gene>
    <name evidence="2" type="ORF">SAMN02982985_01451</name>
</gene>
<accession>A0A1I4KEU0</accession>
<evidence type="ECO:0000313" key="2">
    <source>
        <dbReference type="EMBL" id="SFL76976.1"/>
    </source>
</evidence>
<proteinExistence type="predicted"/>
<dbReference type="Gene3D" id="1.10.260.40">
    <property type="entry name" value="lambda repressor-like DNA-binding domains"/>
    <property type="match status" value="1"/>
</dbReference>
<dbReference type="EMBL" id="FOTW01000007">
    <property type="protein sequence ID" value="SFL76976.1"/>
    <property type="molecule type" value="Genomic_DNA"/>
</dbReference>
<protein>
    <submittedName>
        <fullName evidence="2">HTH-type transcriptional regulator / antitoxin HigA</fullName>
    </submittedName>
</protein>
<evidence type="ECO:0000313" key="3">
    <source>
        <dbReference type="Proteomes" id="UP000199470"/>
    </source>
</evidence>
<organism evidence="2 3">
    <name type="scientific">Rugamonas rubra</name>
    <dbReference type="NCBI Taxonomy" id="758825"/>
    <lineage>
        <taxon>Bacteria</taxon>
        <taxon>Pseudomonadati</taxon>
        <taxon>Pseudomonadota</taxon>
        <taxon>Betaproteobacteria</taxon>
        <taxon>Burkholderiales</taxon>
        <taxon>Oxalobacteraceae</taxon>
        <taxon>Telluria group</taxon>
        <taxon>Rugamonas</taxon>
    </lineage>
</organism>
<name>A0A1I4KEU0_9BURK</name>
<dbReference type="InterPro" id="IPR001387">
    <property type="entry name" value="Cro/C1-type_HTH"/>
</dbReference>
<dbReference type="Proteomes" id="UP000199470">
    <property type="component" value="Unassembled WGS sequence"/>
</dbReference>
<dbReference type="PROSITE" id="PS50943">
    <property type="entry name" value="HTH_CROC1"/>
    <property type="match status" value="1"/>
</dbReference>
<dbReference type="GO" id="GO:0006355">
    <property type="term" value="P:regulation of DNA-templated transcription"/>
    <property type="evidence" value="ECO:0007669"/>
    <property type="project" value="InterPro"/>
</dbReference>
<dbReference type="Pfam" id="PF01381">
    <property type="entry name" value="HTH_3"/>
    <property type="match status" value="1"/>
</dbReference>
<dbReference type="InterPro" id="IPR010982">
    <property type="entry name" value="Lambda_DNA-bd_dom_sf"/>
</dbReference>
<evidence type="ECO:0000259" key="1">
    <source>
        <dbReference type="PROSITE" id="PS50943"/>
    </source>
</evidence>
<dbReference type="SUPFAM" id="SSF47413">
    <property type="entry name" value="lambda repressor-like DNA-binding domains"/>
    <property type="match status" value="1"/>
</dbReference>
<dbReference type="GO" id="GO:0001046">
    <property type="term" value="F:core promoter sequence-specific DNA binding"/>
    <property type="evidence" value="ECO:0007669"/>
    <property type="project" value="TreeGrafter"/>
</dbReference>
<dbReference type="PANTHER" id="PTHR40455:SF1">
    <property type="entry name" value="ANTITOXIN HIGA"/>
    <property type="match status" value="1"/>
</dbReference>
<dbReference type="STRING" id="758825.SAMN02982985_01451"/>
<reference evidence="2 3" key="1">
    <citation type="submission" date="2016-10" db="EMBL/GenBank/DDBJ databases">
        <authorList>
            <person name="de Groot N.N."/>
        </authorList>
    </citation>
    <scope>NUCLEOTIDE SEQUENCE [LARGE SCALE GENOMIC DNA]</scope>
    <source>
        <strain evidence="2 3">ATCC 43154</strain>
    </source>
</reference>
<dbReference type="InterPro" id="IPR039060">
    <property type="entry name" value="Antitox_HigA"/>
</dbReference>